<sequence length="301" mass="33736">MARIGPRFSRSEPRERVRDYVAGLLSGLQRKNSWWIAEHAGESSPDGMQRLLRKARFDVEAIRDDLTGYVSERLGEADGVLILDETGFVKKGRASVGVARQYSGTAGRIENSQITVFAAYASAKGHALVDRELYLLKDWTEDPDRCAAAGVPAERIAAGTVTKPRLAQVIIERADDAGLPFQWVTADAAYGSAKYLRFWLEQRDQFHVLALRGKDDVVIGFSQPRAQAVIDDLPERAWQRLSVGAGSHGPRRYDWARVPVRWAWRPGRGHWLLARRSITDPTKIAYYICYGPRRSSLTDLA</sequence>
<keyword evidence="3" id="KW-1185">Reference proteome</keyword>
<dbReference type="Pfam" id="PF13546">
    <property type="entry name" value="DDE_5"/>
    <property type="match status" value="1"/>
</dbReference>
<dbReference type="EMBL" id="FNAD01000001">
    <property type="protein sequence ID" value="SDC95679.1"/>
    <property type="molecule type" value="Genomic_DNA"/>
</dbReference>
<feature type="domain" description="Transposase IS701-like DDE" evidence="1">
    <location>
        <begin position="6"/>
        <end position="227"/>
    </location>
</feature>
<dbReference type="SUPFAM" id="SSF53098">
    <property type="entry name" value="Ribonuclease H-like"/>
    <property type="match status" value="1"/>
</dbReference>
<dbReference type="AlphaFoldDB" id="A0A1G6QTB9"/>
<evidence type="ECO:0000259" key="1">
    <source>
        <dbReference type="Pfam" id="PF13546"/>
    </source>
</evidence>
<dbReference type="PANTHER" id="PTHR33627:SF1">
    <property type="entry name" value="TRANSPOSASE"/>
    <property type="match status" value="1"/>
</dbReference>
<dbReference type="InterPro" id="IPR012337">
    <property type="entry name" value="RNaseH-like_sf"/>
</dbReference>
<keyword evidence="2" id="KW-0378">Hydrolase</keyword>
<proteinExistence type="predicted"/>
<protein>
    <submittedName>
        <fullName evidence="2">DDE superfamily endonuclease</fullName>
    </submittedName>
</protein>
<dbReference type="NCBIfam" id="NF033540">
    <property type="entry name" value="transpos_IS701"/>
    <property type="match status" value="1"/>
</dbReference>
<dbReference type="Proteomes" id="UP000198949">
    <property type="component" value="Unassembled WGS sequence"/>
</dbReference>
<dbReference type="PANTHER" id="PTHR33627">
    <property type="entry name" value="TRANSPOSASE"/>
    <property type="match status" value="1"/>
</dbReference>
<gene>
    <name evidence="2" type="ORF">SAMN05216270_101105</name>
</gene>
<keyword evidence="2" id="KW-0255">Endonuclease</keyword>
<dbReference type="InterPro" id="IPR038721">
    <property type="entry name" value="IS701-like_DDE_dom"/>
</dbReference>
<dbReference type="GO" id="GO:0004519">
    <property type="term" value="F:endonuclease activity"/>
    <property type="evidence" value="ECO:0007669"/>
    <property type="project" value="UniProtKB-KW"/>
</dbReference>
<name>A0A1G6QTB9_9ACTN</name>
<reference evidence="3" key="1">
    <citation type="submission" date="2016-10" db="EMBL/GenBank/DDBJ databases">
        <authorList>
            <person name="Varghese N."/>
            <person name="Submissions S."/>
        </authorList>
    </citation>
    <scope>NUCLEOTIDE SEQUENCE [LARGE SCALE GENOMIC DNA]</scope>
    <source>
        <strain evidence="3">CGMCC 4.3516</strain>
    </source>
</reference>
<dbReference type="InterPro" id="IPR039365">
    <property type="entry name" value="IS701-like"/>
</dbReference>
<keyword evidence="2" id="KW-0540">Nuclease</keyword>
<organism evidence="2 3">
    <name type="scientific">Glycomyces harbinensis</name>
    <dbReference type="NCBI Taxonomy" id="58114"/>
    <lineage>
        <taxon>Bacteria</taxon>
        <taxon>Bacillati</taxon>
        <taxon>Actinomycetota</taxon>
        <taxon>Actinomycetes</taxon>
        <taxon>Glycomycetales</taxon>
        <taxon>Glycomycetaceae</taxon>
        <taxon>Glycomyces</taxon>
    </lineage>
</organism>
<dbReference type="STRING" id="58114.SAMN05216270_101105"/>
<evidence type="ECO:0000313" key="2">
    <source>
        <dbReference type="EMBL" id="SDC95679.1"/>
    </source>
</evidence>
<evidence type="ECO:0000313" key="3">
    <source>
        <dbReference type="Proteomes" id="UP000198949"/>
    </source>
</evidence>
<accession>A0A1G6QTB9</accession>